<evidence type="ECO:0008006" key="3">
    <source>
        <dbReference type="Google" id="ProtNLM"/>
    </source>
</evidence>
<name>A0A1G2K4K8_9BACT</name>
<dbReference type="AlphaFoldDB" id="A0A1G2K4K8"/>
<accession>A0A1G2K4K8</accession>
<dbReference type="Proteomes" id="UP000177152">
    <property type="component" value="Unassembled WGS sequence"/>
</dbReference>
<dbReference type="PROSITE" id="PS51257">
    <property type="entry name" value="PROKAR_LIPOPROTEIN"/>
    <property type="match status" value="1"/>
</dbReference>
<organism evidence="1 2">
    <name type="scientific">Candidatus Sungbacteria bacterium RIFCSPHIGHO2_01_FULL_47_32</name>
    <dbReference type="NCBI Taxonomy" id="1802264"/>
    <lineage>
        <taxon>Bacteria</taxon>
        <taxon>Candidatus Sungiibacteriota</taxon>
    </lineage>
</organism>
<gene>
    <name evidence="1" type="ORF">A2633_02090</name>
</gene>
<sequence length="81" mass="9089">MLRAIWIALFSALLLTACHESEQLPKGHIKLLDGNLIRCDGGIKGDKSSQYICYPSLKSENQIIISPGLVQEVFYQVNELR</sequence>
<protein>
    <recommendedName>
        <fullName evidence="3">Lipoprotein</fullName>
    </recommendedName>
</protein>
<proteinExistence type="predicted"/>
<reference evidence="1 2" key="1">
    <citation type="journal article" date="2016" name="Nat. Commun.">
        <title>Thousands of microbial genomes shed light on interconnected biogeochemical processes in an aquifer system.</title>
        <authorList>
            <person name="Anantharaman K."/>
            <person name="Brown C.T."/>
            <person name="Hug L.A."/>
            <person name="Sharon I."/>
            <person name="Castelle C.J."/>
            <person name="Probst A.J."/>
            <person name="Thomas B.C."/>
            <person name="Singh A."/>
            <person name="Wilkins M.J."/>
            <person name="Karaoz U."/>
            <person name="Brodie E.L."/>
            <person name="Williams K.H."/>
            <person name="Hubbard S.S."/>
            <person name="Banfield J.F."/>
        </authorList>
    </citation>
    <scope>NUCLEOTIDE SEQUENCE [LARGE SCALE GENOMIC DNA]</scope>
</reference>
<evidence type="ECO:0000313" key="2">
    <source>
        <dbReference type="Proteomes" id="UP000177152"/>
    </source>
</evidence>
<evidence type="ECO:0000313" key="1">
    <source>
        <dbReference type="EMBL" id="OGZ94374.1"/>
    </source>
</evidence>
<comment type="caution">
    <text evidence="1">The sequence shown here is derived from an EMBL/GenBank/DDBJ whole genome shotgun (WGS) entry which is preliminary data.</text>
</comment>
<dbReference type="EMBL" id="MHQC01000037">
    <property type="protein sequence ID" value="OGZ94374.1"/>
    <property type="molecule type" value="Genomic_DNA"/>
</dbReference>